<keyword evidence="2" id="KW-1185">Reference proteome</keyword>
<dbReference type="RefSeq" id="WP_345331780.1">
    <property type="nucleotide sequence ID" value="NZ_BAABJI010000002.1"/>
</dbReference>
<accession>A0ABP9G1K7</accession>
<name>A0ABP9G1K7_9SPHI</name>
<protein>
    <recommendedName>
        <fullName evidence="3">Lipocalin-like domain-containing protein</fullName>
    </recommendedName>
</protein>
<dbReference type="EMBL" id="BAABJI010000002">
    <property type="protein sequence ID" value="GAA4922016.1"/>
    <property type="molecule type" value="Genomic_DNA"/>
</dbReference>
<sequence length="133" mass="14965">MAKNIILLINIVLLFLVAGCSGNLKPENLRGKWKYVKVFNPEAFPPDSVSTIELQELKPYIEFSSDNKLQIIWGGKVLSKGTYRIEADNIHFKEDLGGGQTREFPFYVSRLTDKEIVFETVGADASKVTAVRE</sequence>
<evidence type="ECO:0000313" key="1">
    <source>
        <dbReference type="EMBL" id="GAA4922016.1"/>
    </source>
</evidence>
<dbReference type="PROSITE" id="PS51257">
    <property type="entry name" value="PROKAR_LIPOPROTEIN"/>
    <property type="match status" value="1"/>
</dbReference>
<organism evidence="1 2">
    <name type="scientific">Mucilaginibacter defluvii</name>
    <dbReference type="NCBI Taxonomy" id="1196019"/>
    <lineage>
        <taxon>Bacteria</taxon>
        <taxon>Pseudomonadati</taxon>
        <taxon>Bacteroidota</taxon>
        <taxon>Sphingobacteriia</taxon>
        <taxon>Sphingobacteriales</taxon>
        <taxon>Sphingobacteriaceae</taxon>
        <taxon>Mucilaginibacter</taxon>
    </lineage>
</organism>
<proteinExistence type="predicted"/>
<evidence type="ECO:0000313" key="2">
    <source>
        <dbReference type="Proteomes" id="UP001501436"/>
    </source>
</evidence>
<reference evidence="2" key="1">
    <citation type="journal article" date="2019" name="Int. J. Syst. Evol. Microbiol.">
        <title>The Global Catalogue of Microorganisms (GCM) 10K type strain sequencing project: providing services to taxonomists for standard genome sequencing and annotation.</title>
        <authorList>
            <consortium name="The Broad Institute Genomics Platform"/>
            <consortium name="The Broad Institute Genome Sequencing Center for Infectious Disease"/>
            <person name="Wu L."/>
            <person name="Ma J."/>
        </authorList>
    </citation>
    <scope>NUCLEOTIDE SEQUENCE [LARGE SCALE GENOMIC DNA]</scope>
    <source>
        <strain evidence="2">JCM 18283</strain>
    </source>
</reference>
<gene>
    <name evidence="1" type="ORF">GCM10023313_27420</name>
</gene>
<evidence type="ECO:0008006" key="3">
    <source>
        <dbReference type="Google" id="ProtNLM"/>
    </source>
</evidence>
<dbReference type="Proteomes" id="UP001501436">
    <property type="component" value="Unassembled WGS sequence"/>
</dbReference>
<comment type="caution">
    <text evidence="1">The sequence shown here is derived from an EMBL/GenBank/DDBJ whole genome shotgun (WGS) entry which is preliminary data.</text>
</comment>